<keyword evidence="4" id="KW-0430">Lectin</keyword>
<feature type="chain" id="PRO_5039507207" evidence="2">
    <location>
        <begin position="39"/>
        <end position="285"/>
    </location>
</feature>
<dbReference type="InterPro" id="IPR013320">
    <property type="entry name" value="ConA-like_dom_sf"/>
</dbReference>
<accession>A0A1H9DPR0</accession>
<evidence type="ECO:0000256" key="2">
    <source>
        <dbReference type="SAM" id="SignalP"/>
    </source>
</evidence>
<dbReference type="SUPFAM" id="SSF49899">
    <property type="entry name" value="Concanavalin A-like lectins/glucanases"/>
    <property type="match status" value="1"/>
</dbReference>
<dbReference type="STRING" id="403935.SAMN05216481_104221"/>
<feature type="region of interest" description="Disordered" evidence="1">
    <location>
        <begin position="174"/>
        <end position="197"/>
    </location>
</feature>
<evidence type="ECO:0000313" key="5">
    <source>
        <dbReference type="Proteomes" id="UP000199055"/>
    </source>
</evidence>
<feature type="domain" description="Cip1-like core" evidence="3">
    <location>
        <begin position="66"/>
        <end position="280"/>
    </location>
</feature>
<dbReference type="PROSITE" id="PS51318">
    <property type="entry name" value="TAT"/>
    <property type="match status" value="1"/>
</dbReference>
<dbReference type="Pfam" id="PF21340">
    <property type="entry name" value="Polysacc_lyase-like"/>
    <property type="match status" value="1"/>
</dbReference>
<keyword evidence="5" id="KW-1185">Reference proteome</keyword>
<keyword evidence="2" id="KW-0732">Signal</keyword>
<organism evidence="4 5">
    <name type="scientific">Streptomyces radiopugnans</name>
    <dbReference type="NCBI Taxonomy" id="403935"/>
    <lineage>
        <taxon>Bacteria</taxon>
        <taxon>Bacillati</taxon>
        <taxon>Actinomycetota</taxon>
        <taxon>Actinomycetes</taxon>
        <taxon>Kitasatosporales</taxon>
        <taxon>Streptomycetaceae</taxon>
        <taxon>Streptomyces</taxon>
    </lineage>
</organism>
<evidence type="ECO:0000313" key="4">
    <source>
        <dbReference type="EMBL" id="SEQ15510.1"/>
    </source>
</evidence>
<feature type="region of interest" description="Disordered" evidence="1">
    <location>
        <begin position="75"/>
        <end position="102"/>
    </location>
</feature>
<dbReference type="EMBL" id="FOET01000004">
    <property type="protein sequence ID" value="SEQ15510.1"/>
    <property type="molecule type" value="Genomic_DNA"/>
</dbReference>
<evidence type="ECO:0000259" key="3">
    <source>
        <dbReference type="Pfam" id="PF21340"/>
    </source>
</evidence>
<dbReference type="AlphaFoldDB" id="A0A1H9DPR0"/>
<feature type="compositionally biased region" description="Low complexity" evidence="1">
    <location>
        <begin position="87"/>
        <end position="102"/>
    </location>
</feature>
<dbReference type="InterPro" id="IPR048955">
    <property type="entry name" value="Cip1-like_core"/>
</dbReference>
<name>A0A1H9DPR0_9ACTN</name>
<gene>
    <name evidence="4" type="ORF">SAMN05216481_104221</name>
</gene>
<feature type="signal peptide" evidence="2">
    <location>
        <begin position="1"/>
        <end position="38"/>
    </location>
</feature>
<sequence>MPPTPRPRLRPRLRSRLGRRPLSAAAMALAASAPLVPAAPSAAAEAPTAAPAATAAACPADGFCEDFESQTGTLPSGRWSAGAPNCSGSGSASVDSSVARSGGKSLRIDGGGGYCNHVFAGTTLDDVDTSAPFWARFHVRHTTALPAAHVTFAALRDSADNGRDLRMGGQNGALQWNRESDDATLPEQSPNGVSMSRPLPVGTWTCVEFRVDGSTGHLETWVDGTSVQGLAVDGTPTHDIDGQWLRRADWRPRLTDLRLGWESYGGETDTLWFDDVAVGGSRIGC</sequence>
<dbReference type="Proteomes" id="UP000199055">
    <property type="component" value="Unassembled WGS sequence"/>
</dbReference>
<proteinExistence type="predicted"/>
<dbReference type="InterPro" id="IPR006311">
    <property type="entry name" value="TAT_signal"/>
</dbReference>
<protein>
    <submittedName>
        <fullName evidence="4">Concanavalin A-like lectin/glucanases superfamily protein</fullName>
    </submittedName>
</protein>
<evidence type="ECO:0000256" key="1">
    <source>
        <dbReference type="SAM" id="MobiDB-lite"/>
    </source>
</evidence>
<reference evidence="4 5" key="1">
    <citation type="submission" date="2016-10" db="EMBL/GenBank/DDBJ databases">
        <authorList>
            <person name="de Groot N.N."/>
        </authorList>
    </citation>
    <scope>NUCLEOTIDE SEQUENCE [LARGE SCALE GENOMIC DNA]</scope>
    <source>
        <strain evidence="4 5">CGMCC 4.3519</strain>
    </source>
</reference>
<dbReference type="GO" id="GO:0030246">
    <property type="term" value="F:carbohydrate binding"/>
    <property type="evidence" value="ECO:0007669"/>
    <property type="project" value="UniProtKB-KW"/>
</dbReference>
<dbReference type="Gene3D" id="2.60.120.200">
    <property type="match status" value="1"/>
</dbReference>